<comment type="caution">
    <text evidence="1">The sequence shown here is derived from an EMBL/GenBank/DDBJ whole genome shotgun (WGS) entry which is preliminary data.</text>
</comment>
<gene>
    <name evidence="1" type="ORF">ANCCAN_13492</name>
</gene>
<evidence type="ECO:0000313" key="1">
    <source>
        <dbReference type="EMBL" id="RCN40587.1"/>
    </source>
</evidence>
<organism evidence="1 2">
    <name type="scientific">Ancylostoma caninum</name>
    <name type="common">Dog hookworm</name>
    <dbReference type="NCBI Taxonomy" id="29170"/>
    <lineage>
        <taxon>Eukaryota</taxon>
        <taxon>Metazoa</taxon>
        <taxon>Ecdysozoa</taxon>
        <taxon>Nematoda</taxon>
        <taxon>Chromadorea</taxon>
        <taxon>Rhabditida</taxon>
        <taxon>Rhabditina</taxon>
        <taxon>Rhabditomorpha</taxon>
        <taxon>Strongyloidea</taxon>
        <taxon>Ancylostomatidae</taxon>
        <taxon>Ancylostomatinae</taxon>
        <taxon>Ancylostoma</taxon>
    </lineage>
</organism>
<evidence type="ECO:0000313" key="2">
    <source>
        <dbReference type="Proteomes" id="UP000252519"/>
    </source>
</evidence>
<dbReference type="STRING" id="29170.A0A368GCR8"/>
<keyword evidence="2" id="KW-1185">Reference proteome</keyword>
<proteinExistence type="predicted"/>
<reference evidence="1 2" key="1">
    <citation type="submission" date="2014-10" db="EMBL/GenBank/DDBJ databases">
        <title>Draft genome of the hookworm Ancylostoma caninum.</title>
        <authorList>
            <person name="Mitreva M."/>
        </authorList>
    </citation>
    <scope>NUCLEOTIDE SEQUENCE [LARGE SCALE GENOMIC DNA]</scope>
    <source>
        <strain evidence="1 2">Baltimore</strain>
    </source>
</reference>
<dbReference type="EMBL" id="JOJR01000278">
    <property type="protein sequence ID" value="RCN40587.1"/>
    <property type="molecule type" value="Genomic_DNA"/>
</dbReference>
<dbReference type="OrthoDB" id="5890042at2759"/>
<dbReference type="AlphaFoldDB" id="A0A368GCR8"/>
<accession>A0A368GCR8</accession>
<dbReference type="Proteomes" id="UP000252519">
    <property type="component" value="Unassembled WGS sequence"/>
</dbReference>
<sequence length="82" mass="9701">MPAEVNVPLTTYERLQKYKDEFTNALRHPDSPEWFSKEVNEKLKKELLWAAPYDARFPQDCYRKIIIDNLISIISDKKDNAT</sequence>
<protein>
    <submittedName>
        <fullName evidence="1">Uncharacterized protein</fullName>
    </submittedName>
</protein>
<name>A0A368GCR8_ANCCA</name>